<dbReference type="KEGG" id="mph:MLP_36470"/>
<dbReference type="PROSITE" id="PS51257">
    <property type="entry name" value="PROKAR_LIPOPROTEIN"/>
    <property type="match status" value="1"/>
</dbReference>
<organism evidence="3 4">
    <name type="scientific">Microlunatus phosphovorus (strain ATCC 700054 / DSM 10555 / JCM 9379 / NBRC 101784 / NCIMB 13414 / VKM Ac-1990 / NM-1)</name>
    <dbReference type="NCBI Taxonomy" id="1032480"/>
    <lineage>
        <taxon>Bacteria</taxon>
        <taxon>Bacillati</taxon>
        <taxon>Actinomycetota</taxon>
        <taxon>Actinomycetes</taxon>
        <taxon>Propionibacteriales</taxon>
        <taxon>Propionibacteriaceae</taxon>
        <taxon>Microlunatus</taxon>
    </lineage>
</organism>
<dbReference type="Proteomes" id="UP000007947">
    <property type="component" value="Chromosome"/>
</dbReference>
<dbReference type="Gene3D" id="3.40.50.1980">
    <property type="entry name" value="Nitrogenase molybdenum iron protein domain"/>
    <property type="match status" value="1"/>
</dbReference>
<dbReference type="PROSITE" id="PS51318">
    <property type="entry name" value="TAT"/>
    <property type="match status" value="1"/>
</dbReference>
<dbReference type="EMBL" id="AP012204">
    <property type="protein sequence ID" value="BAK36661.1"/>
    <property type="molecule type" value="Genomic_DNA"/>
</dbReference>
<protein>
    <submittedName>
        <fullName evidence="3">Putative ABC transporter substrate-binding protein</fullName>
    </submittedName>
</protein>
<reference evidence="3 4" key="1">
    <citation type="submission" date="2011-05" db="EMBL/GenBank/DDBJ databases">
        <title>Whole genome sequence of Microlunatus phosphovorus NM-1.</title>
        <authorList>
            <person name="Hosoyama A."/>
            <person name="Sasaki K."/>
            <person name="Harada T."/>
            <person name="Igarashi R."/>
            <person name="Kawakoshi A."/>
            <person name="Sasagawa M."/>
            <person name="Fukada J."/>
            <person name="Nakamura S."/>
            <person name="Katano Y."/>
            <person name="Hanada S."/>
            <person name="Kamagata Y."/>
            <person name="Nakamura N."/>
            <person name="Yamazaki S."/>
            <person name="Fujita N."/>
        </authorList>
    </citation>
    <scope>NUCLEOTIDE SEQUENCE [LARGE SCALE GENOMIC DNA]</scope>
    <source>
        <strain evidence="4">ATCC 700054 / DSM 10555 / JCM 9379 / NBRC 101784 / NCIMB 13414 / VKM Ac-1990 / NM-1</strain>
    </source>
</reference>
<name>F5XP21_MICPN</name>
<evidence type="ECO:0000256" key="2">
    <source>
        <dbReference type="SAM" id="SignalP"/>
    </source>
</evidence>
<evidence type="ECO:0000313" key="4">
    <source>
        <dbReference type="Proteomes" id="UP000007947"/>
    </source>
</evidence>
<keyword evidence="2" id="KW-0732">Signal</keyword>
<dbReference type="AlphaFoldDB" id="F5XP21"/>
<proteinExistence type="predicted"/>
<feature type="chain" id="PRO_5003328972" evidence="2">
    <location>
        <begin position="30"/>
        <end position="242"/>
    </location>
</feature>
<feature type="compositionally biased region" description="Low complexity" evidence="1">
    <location>
        <begin position="204"/>
        <end position="214"/>
    </location>
</feature>
<sequence length="242" mass="25293">MPLSRRHFLLTTAALATTVAGLSACNASAGSGGTVTNGTPAPPASGVEEGAYPVTIDHKYGSTTVESARQRIVTVGLKEQDDCVALGVVPVGSTTWFDLGKSKLFGPWATPALAAAPEPKVLTDTDGDPVREGRRATAGPDHRDLLRDDEERLREAQQARADDRALEGVRGMGRPMGRSGHRRGPGAGPASADDRPGCGRQEAGSGRQGRQPGVRRQDRPGRHSLGGRVRVRVAGSEVPAAR</sequence>
<evidence type="ECO:0000256" key="1">
    <source>
        <dbReference type="SAM" id="MobiDB-lite"/>
    </source>
</evidence>
<feature type="region of interest" description="Disordered" evidence="1">
    <location>
        <begin position="116"/>
        <end position="242"/>
    </location>
</feature>
<accession>F5XP21</accession>
<dbReference type="InterPro" id="IPR006311">
    <property type="entry name" value="TAT_signal"/>
</dbReference>
<feature type="signal peptide" evidence="2">
    <location>
        <begin position="1"/>
        <end position="29"/>
    </location>
</feature>
<dbReference type="eggNOG" id="COG0614">
    <property type="taxonomic scope" value="Bacteria"/>
</dbReference>
<gene>
    <name evidence="3" type="ordered locus">MLP_36470</name>
</gene>
<dbReference type="HOGENOM" id="CLU_1146170_0_0_11"/>
<feature type="compositionally biased region" description="Basic and acidic residues" evidence="1">
    <location>
        <begin position="128"/>
        <end position="167"/>
    </location>
</feature>
<evidence type="ECO:0000313" key="3">
    <source>
        <dbReference type="EMBL" id="BAK36661.1"/>
    </source>
</evidence>
<dbReference type="STRING" id="1032480.MLP_36470"/>
<keyword evidence="4" id="KW-1185">Reference proteome</keyword>
<dbReference type="SUPFAM" id="SSF53807">
    <property type="entry name" value="Helical backbone' metal receptor"/>
    <property type="match status" value="1"/>
</dbReference>